<evidence type="ECO:0000256" key="3">
    <source>
        <dbReference type="ARBA" id="ARBA00022989"/>
    </source>
</evidence>
<feature type="transmembrane region" description="Helical" evidence="5">
    <location>
        <begin position="24"/>
        <end position="47"/>
    </location>
</feature>
<evidence type="ECO:0000313" key="7">
    <source>
        <dbReference type="EMBL" id="MCQ6961952.1"/>
    </source>
</evidence>
<protein>
    <recommendedName>
        <fullName evidence="6">Yip1 domain-containing protein</fullName>
    </recommendedName>
</protein>
<name>A0AAE3H7U5_9EURY</name>
<reference evidence="7 8" key="1">
    <citation type="journal article" date="2011" name="Appl. Environ. Microbiol.">
        <title>Methanogenic archaea isolated from Taiwan's Chelungpu fault.</title>
        <authorList>
            <person name="Wu S.Y."/>
            <person name="Lai M.C."/>
        </authorList>
    </citation>
    <scope>NUCLEOTIDE SEQUENCE [LARGE SCALE GENOMIC DNA]</scope>
    <source>
        <strain evidence="7 8">St545Mb</strain>
    </source>
</reference>
<feature type="domain" description="Yip1" evidence="6">
    <location>
        <begin position="3"/>
        <end position="197"/>
    </location>
</feature>
<evidence type="ECO:0000259" key="6">
    <source>
        <dbReference type="Pfam" id="PF04893"/>
    </source>
</evidence>
<evidence type="ECO:0000313" key="8">
    <source>
        <dbReference type="Proteomes" id="UP001206983"/>
    </source>
</evidence>
<keyword evidence="2 5" id="KW-0812">Transmembrane</keyword>
<evidence type="ECO:0000256" key="1">
    <source>
        <dbReference type="ARBA" id="ARBA00004141"/>
    </source>
</evidence>
<feature type="transmembrane region" description="Helical" evidence="5">
    <location>
        <begin position="147"/>
        <end position="168"/>
    </location>
</feature>
<sequence length="205" mass="22546">MLEVLTNPNGFFKRKSNEPTEFKTPLVIIFIMAALGAIITVVTMQNVMGALPEEAAAFASIGIVIGVIGAVLGTFIMWAVYTAVFYIISMLFNGEGSFKRAMEFVSYGFIPSIIGSIFSAFYTFRAYSNIDFSDPNLQNTLMSDPTLKMATLVGIIFTLWSANIWIFALVHSRKLSVRNAAITVGVPILIYVLYIALIQLRIFGA</sequence>
<gene>
    <name evidence="7" type="ORF">PV02_01875</name>
</gene>
<keyword evidence="8" id="KW-1185">Reference proteome</keyword>
<dbReference type="EMBL" id="JTEO01000002">
    <property type="protein sequence ID" value="MCQ6961952.1"/>
    <property type="molecule type" value="Genomic_DNA"/>
</dbReference>
<dbReference type="Pfam" id="PF04893">
    <property type="entry name" value="Yip1"/>
    <property type="match status" value="1"/>
</dbReference>
<proteinExistence type="predicted"/>
<accession>A0AAE3H7U5</accession>
<feature type="transmembrane region" description="Helical" evidence="5">
    <location>
        <begin position="59"/>
        <end position="92"/>
    </location>
</feature>
<dbReference type="InterPro" id="IPR006977">
    <property type="entry name" value="Yip1_dom"/>
</dbReference>
<dbReference type="Proteomes" id="UP001206983">
    <property type="component" value="Unassembled WGS sequence"/>
</dbReference>
<comment type="subcellular location">
    <subcellularLocation>
        <location evidence="1">Membrane</location>
        <topology evidence="1">Multi-pass membrane protein</topology>
    </subcellularLocation>
</comment>
<keyword evidence="4 5" id="KW-0472">Membrane</keyword>
<dbReference type="GO" id="GO:0016020">
    <property type="term" value="C:membrane"/>
    <property type="evidence" value="ECO:0007669"/>
    <property type="project" value="UniProtKB-SubCell"/>
</dbReference>
<evidence type="ECO:0000256" key="5">
    <source>
        <dbReference type="SAM" id="Phobius"/>
    </source>
</evidence>
<evidence type="ECO:0000256" key="2">
    <source>
        <dbReference type="ARBA" id="ARBA00022692"/>
    </source>
</evidence>
<comment type="caution">
    <text evidence="7">The sequence shown here is derived from an EMBL/GenBank/DDBJ whole genome shotgun (WGS) entry which is preliminary data.</text>
</comment>
<keyword evidence="3 5" id="KW-1133">Transmembrane helix</keyword>
<evidence type="ECO:0000256" key="4">
    <source>
        <dbReference type="ARBA" id="ARBA00023136"/>
    </source>
</evidence>
<dbReference type="AlphaFoldDB" id="A0AAE3H7U5"/>
<feature type="transmembrane region" description="Helical" evidence="5">
    <location>
        <begin position="180"/>
        <end position="202"/>
    </location>
</feature>
<organism evidence="7 8">
    <name type="scientific">Methanolobus chelungpuianus</name>
    <dbReference type="NCBI Taxonomy" id="502115"/>
    <lineage>
        <taxon>Archaea</taxon>
        <taxon>Methanobacteriati</taxon>
        <taxon>Methanobacteriota</taxon>
        <taxon>Stenosarchaea group</taxon>
        <taxon>Methanomicrobia</taxon>
        <taxon>Methanosarcinales</taxon>
        <taxon>Methanosarcinaceae</taxon>
        <taxon>Methanolobus</taxon>
    </lineage>
</organism>
<feature type="transmembrane region" description="Helical" evidence="5">
    <location>
        <begin position="104"/>
        <end position="127"/>
    </location>
</feature>
<dbReference type="RefSeq" id="WP_256621690.1">
    <property type="nucleotide sequence ID" value="NZ_JTEO01000002.1"/>
</dbReference>